<evidence type="ECO:0000259" key="1">
    <source>
        <dbReference type="Pfam" id="PF00345"/>
    </source>
</evidence>
<gene>
    <name evidence="2" type="ORF">B6N60_04409</name>
</gene>
<dbReference type="GO" id="GO:0030288">
    <property type="term" value="C:outer membrane-bounded periplasmic space"/>
    <property type="evidence" value="ECO:0007669"/>
    <property type="project" value="InterPro"/>
</dbReference>
<evidence type="ECO:0000313" key="2">
    <source>
        <dbReference type="EMBL" id="QXE25689.1"/>
    </source>
</evidence>
<dbReference type="InterPro" id="IPR050643">
    <property type="entry name" value="Periplasmic_pilus_chap"/>
</dbReference>
<dbReference type="Proteomes" id="UP000683511">
    <property type="component" value="Chromosome"/>
</dbReference>
<dbReference type="InterPro" id="IPR013783">
    <property type="entry name" value="Ig-like_fold"/>
</dbReference>
<name>A0A975TBS5_9NOST</name>
<dbReference type="AlphaFoldDB" id="A0A975TBS5"/>
<dbReference type="KEGG" id="rsin:B6N60_04409"/>
<dbReference type="InterPro" id="IPR016147">
    <property type="entry name" value="Pili_assmbl_chaperone_N"/>
</dbReference>
<dbReference type="RefSeq" id="WP_190605191.1">
    <property type="nucleotide sequence ID" value="NZ_CP021056.1"/>
</dbReference>
<dbReference type="Gene3D" id="2.60.40.10">
    <property type="entry name" value="Immunoglobulins"/>
    <property type="match status" value="1"/>
</dbReference>
<dbReference type="EMBL" id="CP021056">
    <property type="protein sequence ID" value="QXE25689.1"/>
    <property type="molecule type" value="Genomic_DNA"/>
</dbReference>
<sequence length="259" mass="29120">MYFYHHKRASLVVLALLTGIGIIPGKQAWSSNFQVSPVKVSLSSQVSNQVLTLRNTSDETLRFQIKTYAWSQDNQGEMQLTPTEEIVAFPGLLSLNPGEERRIRVGTLTPVSTVEKTYRIFVEELPPLKTPNQSNPGIKILTKMGLPIFLQPNQQVVNGKIDNININKNRLVFNVKNTGNTHFIAQIIRVKGTDITGKTVFNKERNGWYILNGISQPYELNISQPECSKTQTLLIEVKTEQKVLTEKLEMPTGACKNPK</sequence>
<proteinExistence type="predicted"/>
<dbReference type="SUPFAM" id="SSF49354">
    <property type="entry name" value="PapD-like"/>
    <property type="match status" value="1"/>
</dbReference>
<evidence type="ECO:0000313" key="3">
    <source>
        <dbReference type="Proteomes" id="UP000683511"/>
    </source>
</evidence>
<dbReference type="InterPro" id="IPR008962">
    <property type="entry name" value="PapD-like_sf"/>
</dbReference>
<dbReference type="PANTHER" id="PTHR30251">
    <property type="entry name" value="PILUS ASSEMBLY CHAPERONE"/>
    <property type="match status" value="1"/>
</dbReference>
<accession>A0A975TBS5</accession>
<dbReference type="PANTHER" id="PTHR30251:SF4">
    <property type="entry name" value="SLR1668 PROTEIN"/>
    <property type="match status" value="1"/>
</dbReference>
<protein>
    <recommendedName>
        <fullName evidence="1">Pili assembly chaperone N-terminal domain-containing protein</fullName>
    </recommendedName>
</protein>
<dbReference type="Pfam" id="PF00345">
    <property type="entry name" value="PapD_N"/>
    <property type="match status" value="1"/>
</dbReference>
<dbReference type="GO" id="GO:0071555">
    <property type="term" value="P:cell wall organization"/>
    <property type="evidence" value="ECO:0007669"/>
    <property type="project" value="InterPro"/>
</dbReference>
<organism evidence="2 3">
    <name type="scientific">Richelia sinica FACHB-800</name>
    <dbReference type="NCBI Taxonomy" id="1357546"/>
    <lineage>
        <taxon>Bacteria</taxon>
        <taxon>Bacillati</taxon>
        <taxon>Cyanobacteriota</taxon>
        <taxon>Cyanophyceae</taxon>
        <taxon>Nostocales</taxon>
        <taxon>Nostocaceae</taxon>
        <taxon>Richelia</taxon>
    </lineage>
</organism>
<reference evidence="2" key="1">
    <citation type="submission" date="2017-04" db="EMBL/GenBank/DDBJ databases">
        <title>Genome deletions in a multicellular cyanobacterial endosymbiont for morphological adaptation in marine diatoms.</title>
        <authorList>
            <person name="Wang Y."/>
            <person name="Gao H."/>
            <person name="Li R."/>
            <person name="Xu X."/>
        </authorList>
    </citation>
    <scope>NUCLEOTIDE SEQUENCE</scope>
    <source>
        <strain evidence="2">FACHB 800</strain>
    </source>
</reference>
<keyword evidence="3" id="KW-1185">Reference proteome</keyword>
<feature type="domain" description="Pili assembly chaperone N-terminal" evidence="1">
    <location>
        <begin position="33"/>
        <end position="154"/>
    </location>
</feature>